<feature type="region of interest" description="Disordered" evidence="1">
    <location>
        <begin position="1"/>
        <end position="65"/>
    </location>
</feature>
<evidence type="ECO:0000313" key="2">
    <source>
        <dbReference type="EMBL" id="OSX69803.1"/>
    </source>
</evidence>
<feature type="compositionally biased region" description="Basic residues" evidence="1">
    <location>
        <begin position="50"/>
        <end position="65"/>
    </location>
</feature>
<dbReference type="EMBL" id="KV919398">
    <property type="protein sequence ID" value="OSX69803.1"/>
    <property type="molecule type" value="Genomic_DNA"/>
</dbReference>
<evidence type="ECO:0000256" key="1">
    <source>
        <dbReference type="SAM" id="MobiDB-lite"/>
    </source>
</evidence>
<organism evidence="2 3">
    <name type="scientific">Porphyra umbilicalis</name>
    <name type="common">Purple laver</name>
    <name type="synonym">Red alga</name>
    <dbReference type="NCBI Taxonomy" id="2786"/>
    <lineage>
        <taxon>Eukaryota</taxon>
        <taxon>Rhodophyta</taxon>
        <taxon>Bangiophyceae</taxon>
        <taxon>Bangiales</taxon>
        <taxon>Bangiaceae</taxon>
        <taxon>Porphyra</taxon>
    </lineage>
</organism>
<protein>
    <submittedName>
        <fullName evidence="2">Uncharacterized protein</fullName>
    </submittedName>
</protein>
<evidence type="ECO:0000313" key="3">
    <source>
        <dbReference type="Proteomes" id="UP000218209"/>
    </source>
</evidence>
<accession>A0A1X6NN74</accession>
<proteinExistence type="predicted"/>
<sequence length="65" mass="7377">MTRREGRRVESVGKGGEATATKVAGTSAEEKTSHMPNRTSSQTRKSEERKKHKVSRKQRRAPRQK</sequence>
<reference evidence="2 3" key="1">
    <citation type="submission" date="2017-03" db="EMBL/GenBank/DDBJ databases">
        <title>WGS assembly of Porphyra umbilicalis.</title>
        <authorList>
            <person name="Brawley S.H."/>
            <person name="Blouin N.A."/>
            <person name="Ficko-Blean E."/>
            <person name="Wheeler G.L."/>
            <person name="Lohr M."/>
            <person name="Goodson H.V."/>
            <person name="Jenkins J.W."/>
            <person name="Blaby-Haas C.E."/>
            <person name="Helliwell K.E."/>
            <person name="Chan C."/>
            <person name="Marriage T."/>
            <person name="Bhattacharya D."/>
            <person name="Klein A.S."/>
            <person name="Badis Y."/>
            <person name="Brodie J."/>
            <person name="Cao Y."/>
            <person name="Collen J."/>
            <person name="Dittami S.M."/>
            <person name="Gachon C.M."/>
            <person name="Green B.R."/>
            <person name="Karpowicz S."/>
            <person name="Kim J.W."/>
            <person name="Kudahl U."/>
            <person name="Lin S."/>
            <person name="Michel G."/>
            <person name="Mittag M."/>
            <person name="Olson B.J."/>
            <person name="Pangilinan J."/>
            <person name="Peng Y."/>
            <person name="Qiu H."/>
            <person name="Shu S."/>
            <person name="Singer J.T."/>
            <person name="Smith A.G."/>
            <person name="Sprecher B.N."/>
            <person name="Wagner V."/>
            <person name="Wang W."/>
            <person name="Wang Z.-Y."/>
            <person name="Yan J."/>
            <person name="Yarish C."/>
            <person name="Zoeuner-Riek S."/>
            <person name="Zhuang Y."/>
            <person name="Zou Y."/>
            <person name="Lindquist E.A."/>
            <person name="Grimwood J."/>
            <person name="Barry K."/>
            <person name="Rokhsar D.S."/>
            <person name="Schmutz J."/>
            <person name="Stiller J.W."/>
            <person name="Grossman A.R."/>
            <person name="Prochnik S.E."/>
        </authorList>
    </citation>
    <scope>NUCLEOTIDE SEQUENCE [LARGE SCALE GENOMIC DNA]</scope>
    <source>
        <strain evidence="2">4086291</strain>
    </source>
</reference>
<dbReference type="AlphaFoldDB" id="A0A1X6NN74"/>
<feature type="compositionally biased region" description="Polar residues" evidence="1">
    <location>
        <begin position="34"/>
        <end position="43"/>
    </location>
</feature>
<dbReference type="Proteomes" id="UP000218209">
    <property type="component" value="Unassembled WGS sequence"/>
</dbReference>
<gene>
    <name evidence="2" type="ORF">BU14_1139s0003</name>
</gene>
<name>A0A1X6NN74_PORUM</name>
<keyword evidence="3" id="KW-1185">Reference proteome</keyword>